<dbReference type="eggNOG" id="KOG2566">
    <property type="taxonomic scope" value="Eukaryota"/>
</dbReference>
<feature type="domain" description="Glycosyl hydrolase family 30 TIM-barrel" evidence="6">
    <location>
        <begin position="120"/>
        <end position="233"/>
    </location>
</feature>
<name>G0RVK4_HYPJQ</name>
<dbReference type="GO" id="GO:0004348">
    <property type="term" value="F:glucosylceramidase activity"/>
    <property type="evidence" value="ECO:0007669"/>
    <property type="project" value="InterPro"/>
</dbReference>
<reference evidence="8 9" key="1">
    <citation type="journal article" date="2008" name="Nat. Biotechnol.">
        <title>Genome sequencing and analysis of the biomass-degrading fungus Trichoderma reesei (syn. Hypocrea jecorina).</title>
        <authorList>
            <person name="Martinez D."/>
            <person name="Berka R.M."/>
            <person name="Henrissat B."/>
            <person name="Saloheimo M."/>
            <person name="Arvas M."/>
            <person name="Baker S.E."/>
            <person name="Chapman J."/>
            <person name="Chertkov O."/>
            <person name="Coutinho P.M."/>
            <person name="Cullen D."/>
            <person name="Danchin E.G."/>
            <person name="Grigoriev I.V."/>
            <person name="Harris P."/>
            <person name="Jackson M."/>
            <person name="Kubicek C.P."/>
            <person name="Han C.S."/>
            <person name="Ho I."/>
            <person name="Larrondo L.F."/>
            <person name="de Leon A.L."/>
            <person name="Magnuson J.K."/>
            <person name="Merino S."/>
            <person name="Misra M."/>
            <person name="Nelson B."/>
            <person name="Putnam N."/>
            <person name="Robbertse B."/>
            <person name="Salamov A.A."/>
            <person name="Schmoll M."/>
            <person name="Terry A."/>
            <person name="Thayer N."/>
            <person name="Westerholm-Parvinen A."/>
            <person name="Schoch C.L."/>
            <person name="Yao J."/>
            <person name="Barabote R."/>
            <person name="Nelson M.A."/>
            <person name="Detter C."/>
            <person name="Bruce D."/>
            <person name="Kuske C.R."/>
            <person name="Xie G."/>
            <person name="Richardson P."/>
            <person name="Rokhsar D.S."/>
            <person name="Lucas S.M."/>
            <person name="Rubin E.M."/>
            <person name="Dunn-Coleman N."/>
            <person name="Ward M."/>
            <person name="Brettin T.S."/>
        </authorList>
    </citation>
    <scope>NUCLEOTIDE SEQUENCE [LARGE SCALE GENOMIC DNA]</scope>
    <source>
        <strain evidence="8 9">QM6a</strain>
    </source>
</reference>
<evidence type="ECO:0000256" key="2">
    <source>
        <dbReference type="ARBA" id="ARBA00022729"/>
    </source>
</evidence>
<accession>G0RVK4</accession>
<dbReference type="PANTHER" id="PTHR11069:SF23">
    <property type="entry name" value="LYSOSOMAL ACID GLUCOSYLCERAMIDASE"/>
    <property type="match status" value="1"/>
</dbReference>
<evidence type="ECO:0000259" key="6">
    <source>
        <dbReference type="Pfam" id="PF02055"/>
    </source>
</evidence>
<dbReference type="Proteomes" id="UP000008984">
    <property type="component" value="Unassembled WGS sequence"/>
</dbReference>
<dbReference type="GO" id="GO:0006680">
    <property type="term" value="P:glucosylceramide catabolic process"/>
    <property type="evidence" value="ECO:0007669"/>
    <property type="project" value="TreeGrafter"/>
</dbReference>
<dbReference type="InterPro" id="IPR033452">
    <property type="entry name" value="GH30_C"/>
</dbReference>
<comment type="similarity">
    <text evidence="1 4">Belongs to the glycosyl hydrolase 30 family.</text>
</comment>
<evidence type="ECO:0000256" key="1">
    <source>
        <dbReference type="ARBA" id="ARBA00005382"/>
    </source>
</evidence>
<dbReference type="Gene3D" id="3.20.20.80">
    <property type="entry name" value="Glycosidases"/>
    <property type="match status" value="1"/>
</dbReference>
<evidence type="ECO:0000256" key="4">
    <source>
        <dbReference type="RuleBase" id="RU361188"/>
    </source>
</evidence>
<dbReference type="EMBL" id="GL985084">
    <property type="protein sequence ID" value="EGR44819.1"/>
    <property type="molecule type" value="Genomic_DNA"/>
</dbReference>
<dbReference type="HOGENOM" id="CLU_031530_1_0_1"/>
<dbReference type="AlphaFoldDB" id="G0RVK4"/>
<dbReference type="InterPro" id="IPR033453">
    <property type="entry name" value="Glyco_hydro_30_TIM-barrel"/>
</dbReference>
<dbReference type="SUPFAM" id="SSF51445">
    <property type="entry name" value="(Trans)glycosidases"/>
    <property type="match status" value="1"/>
</dbReference>
<dbReference type="GeneID" id="18482421"/>
<keyword evidence="2 5" id="KW-0732">Signal</keyword>
<evidence type="ECO:0000313" key="8">
    <source>
        <dbReference type="EMBL" id="EGR44819.1"/>
    </source>
</evidence>
<proteinExistence type="inferred from homology"/>
<dbReference type="InterPro" id="IPR017853">
    <property type="entry name" value="GH"/>
</dbReference>
<dbReference type="SMR" id="G0RVK4"/>
<evidence type="ECO:0000256" key="3">
    <source>
        <dbReference type="ARBA" id="ARBA00022801"/>
    </source>
</evidence>
<evidence type="ECO:0000313" key="9">
    <source>
        <dbReference type="Proteomes" id="UP000008984"/>
    </source>
</evidence>
<keyword evidence="3 4" id="KW-0378">Hydrolase</keyword>
<dbReference type="SUPFAM" id="SSF51011">
    <property type="entry name" value="Glycosyl hydrolase domain"/>
    <property type="match status" value="1"/>
</dbReference>
<evidence type="ECO:0000259" key="7">
    <source>
        <dbReference type="Pfam" id="PF17189"/>
    </source>
</evidence>
<organism evidence="9">
    <name type="scientific">Hypocrea jecorina (strain QM6a)</name>
    <name type="common">Trichoderma reesei</name>
    <dbReference type="NCBI Taxonomy" id="431241"/>
    <lineage>
        <taxon>Eukaryota</taxon>
        <taxon>Fungi</taxon>
        <taxon>Dikarya</taxon>
        <taxon>Ascomycota</taxon>
        <taxon>Pezizomycotina</taxon>
        <taxon>Sordariomycetes</taxon>
        <taxon>Hypocreomycetidae</taxon>
        <taxon>Hypocreales</taxon>
        <taxon>Hypocreaceae</taxon>
        <taxon>Trichoderma</taxon>
    </lineage>
</organism>
<feature type="signal peptide" evidence="5">
    <location>
        <begin position="1"/>
        <end position="21"/>
    </location>
</feature>
<feature type="domain" description="Glycosyl hydrolase family 30 beta sandwich" evidence="7">
    <location>
        <begin position="375"/>
        <end position="462"/>
    </location>
</feature>
<dbReference type="InterPro" id="IPR001139">
    <property type="entry name" value="Glyco_hydro_30"/>
</dbReference>
<sequence length="473" mass="52845">MKSSISVVLALLGHSAAWSYATKSQYRANIKINARQTYQTMIGGGCSGAFGIACQQFGSSGLSPENQQKVTQILFDENIGGLSIVRNDIGSSPGTTILPTCPATPQDKFDYVWDGSDNCQFNLTKTALKYNPNLYVYADAWSAPGCMKTVGTENLGGQICGVRGTDCKHDWRQAYADYLVQYVRFYKEEGIDISLLGAWNEPDFNPFTYESMLSDGYQAKDFLEVLYPTLKKAFPKVDVSCCDATGARQERNILYELQQAGGERYFDIATWHNYQSNPERPFNAGGKPNIQTEWADGTGPWNSTWDYSGQLAEGLQWALYMHNAFVNSDTSGYTHWWCAQNTNGDNALIRLDRDSYEVSARLWAFAQYFRFARPGSVRIGATSDVENVYVTAYVNKNGTVAIPVINAAHFPYDLTIDLEGIKKRKLSEYLTDNSHNVTLQSRYKVSGSSLKVTVEPRAMKTFWLEPQSTFAVI</sequence>
<gene>
    <name evidence="8" type="ORF">TRIREDRAFT_111849</name>
</gene>
<dbReference type="Pfam" id="PF17189">
    <property type="entry name" value="Glyco_hydro_30C"/>
    <property type="match status" value="1"/>
</dbReference>
<keyword evidence="4" id="KW-0326">Glycosidase</keyword>
<dbReference type="RefSeq" id="XP_006969226.1">
    <property type="nucleotide sequence ID" value="XM_006969164.1"/>
</dbReference>
<evidence type="ECO:0000256" key="5">
    <source>
        <dbReference type="SAM" id="SignalP"/>
    </source>
</evidence>
<dbReference type="VEuPathDB" id="FungiDB:TRIREDRAFT_111849"/>
<protein>
    <submittedName>
        <fullName evidence="8">Glycoside hydrolase family 5</fullName>
    </submittedName>
</protein>
<dbReference type="Gene3D" id="2.60.40.1180">
    <property type="entry name" value="Golgi alpha-mannosidase II"/>
    <property type="match status" value="1"/>
</dbReference>
<dbReference type="Pfam" id="PF02055">
    <property type="entry name" value="Glyco_hydro_30"/>
    <property type="match status" value="1"/>
</dbReference>
<dbReference type="GO" id="GO:0016020">
    <property type="term" value="C:membrane"/>
    <property type="evidence" value="ECO:0007669"/>
    <property type="project" value="GOC"/>
</dbReference>
<dbReference type="OrthoDB" id="2012278at2759"/>
<dbReference type="KEGG" id="tre:TRIREDRAFT_111849"/>
<keyword evidence="9" id="KW-1185">Reference proteome</keyword>
<dbReference type="InterPro" id="IPR013780">
    <property type="entry name" value="Glyco_hydro_b"/>
</dbReference>
<feature type="chain" id="PRO_5003408519" evidence="5">
    <location>
        <begin position="22"/>
        <end position="473"/>
    </location>
</feature>
<dbReference type="PANTHER" id="PTHR11069">
    <property type="entry name" value="GLUCOSYLCERAMIDASE"/>
    <property type="match status" value="1"/>
</dbReference>